<reference evidence="1" key="1">
    <citation type="submission" date="2021-05" db="EMBL/GenBank/DDBJ databases">
        <authorList>
            <person name="Alioto T."/>
            <person name="Alioto T."/>
            <person name="Gomez Garrido J."/>
        </authorList>
    </citation>
    <scope>NUCLEOTIDE SEQUENCE</scope>
</reference>
<protein>
    <submittedName>
        <fullName evidence="1">Uncharacterized protein</fullName>
    </submittedName>
</protein>
<accession>A0A8D8TU61</accession>
<name>A0A8D8TU61_9HEMI</name>
<proteinExistence type="predicted"/>
<evidence type="ECO:0000313" key="1">
    <source>
        <dbReference type="EMBL" id="CAG6695091.1"/>
    </source>
</evidence>
<organism evidence="1">
    <name type="scientific">Cacopsylla melanoneura</name>
    <dbReference type="NCBI Taxonomy" id="428564"/>
    <lineage>
        <taxon>Eukaryota</taxon>
        <taxon>Metazoa</taxon>
        <taxon>Ecdysozoa</taxon>
        <taxon>Arthropoda</taxon>
        <taxon>Hexapoda</taxon>
        <taxon>Insecta</taxon>
        <taxon>Pterygota</taxon>
        <taxon>Neoptera</taxon>
        <taxon>Paraneoptera</taxon>
        <taxon>Hemiptera</taxon>
        <taxon>Sternorrhyncha</taxon>
        <taxon>Psylloidea</taxon>
        <taxon>Psyllidae</taxon>
        <taxon>Psyllinae</taxon>
        <taxon>Cacopsylla</taxon>
    </lineage>
</organism>
<dbReference type="AlphaFoldDB" id="A0A8D8TU61"/>
<sequence length="110" mass="12858">MENKWNISRNNKLRIKLFMISLCSIKFLGPSVNDIQKIKLNAYLSLSLSHCLCLFGLHDSLKVRHTQSNSLTNIHICTNFFQCRYTLVYQYHTILHCIGTLFFFLPMGPF</sequence>
<dbReference type="EMBL" id="HBUF01321676">
    <property type="protein sequence ID" value="CAG6695091.1"/>
    <property type="molecule type" value="Transcribed_RNA"/>
</dbReference>